<dbReference type="RefSeq" id="WP_218283852.1">
    <property type="nucleotide sequence ID" value="NZ_CP078093.1"/>
</dbReference>
<dbReference type="CDD" id="cd06974">
    <property type="entry name" value="TerD_like"/>
    <property type="match status" value="1"/>
</dbReference>
<organism evidence="2 3">
    <name type="scientific">Crassaminicella indica</name>
    <dbReference type="NCBI Taxonomy" id="2855394"/>
    <lineage>
        <taxon>Bacteria</taxon>
        <taxon>Bacillati</taxon>
        <taxon>Bacillota</taxon>
        <taxon>Clostridia</taxon>
        <taxon>Eubacteriales</taxon>
        <taxon>Clostridiaceae</taxon>
        <taxon>Crassaminicella</taxon>
    </lineage>
</organism>
<evidence type="ECO:0000313" key="3">
    <source>
        <dbReference type="Proteomes" id="UP000886818"/>
    </source>
</evidence>
<dbReference type="InterPro" id="IPR003325">
    <property type="entry name" value="TerD"/>
</dbReference>
<protein>
    <submittedName>
        <fullName evidence="2">TerD family protein</fullName>
    </submittedName>
</protein>
<dbReference type="Pfam" id="PF02342">
    <property type="entry name" value="TerD"/>
    <property type="match status" value="1"/>
</dbReference>
<proteinExistence type="predicted"/>
<feature type="domain" description="TerD" evidence="1">
    <location>
        <begin position="1"/>
        <end position="202"/>
    </location>
</feature>
<reference evidence="2" key="1">
    <citation type="submission" date="2021-07" db="EMBL/GenBank/DDBJ databases">
        <title>Complete genome sequence of Crassaminicella sp. 143-21, isolated from a deep-sea hydrothermal vent.</title>
        <authorList>
            <person name="Li X."/>
        </authorList>
    </citation>
    <scope>NUCLEOTIDE SEQUENCE</scope>
    <source>
        <strain evidence="2">143-21</strain>
    </source>
</reference>
<evidence type="ECO:0000259" key="1">
    <source>
        <dbReference type="Pfam" id="PF02342"/>
    </source>
</evidence>
<dbReference type="InterPro" id="IPR051324">
    <property type="entry name" value="Stress/Tellurium_Resist"/>
</dbReference>
<name>A0ABX8REI0_9CLOT</name>
<dbReference type="EMBL" id="CP078093">
    <property type="protein sequence ID" value="QXM07166.1"/>
    <property type="molecule type" value="Genomic_DNA"/>
</dbReference>
<keyword evidence="3" id="KW-1185">Reference proteome</keyword>
<gene>
    <name evidence="2" type="ORF">KVH43_05570</name>
</gene>
<sequence length="203" mass="22376">MAINLQKGQRIDLTKSNPGLSKIIVGLGWDPAQQTSGGGFLSSLFGGGNTPNIDCDASVLMLDANGKLTRKQDLIYFGNLRSTCGSVIHSGDNLTGEGEGDDEQIFVTLNMIPQNIHRLVFVVNIYDCIRRKQDFGLIQNAFIRIVNGADMKELIRYNLSDDYAGKTTLIVGEIYRYNGEWKFAAIGEGTNDTSLSEIVKRYM</sequence>
<dbReference type="Proteomes" id="UP000886818">
    <property type="component" value="Chromosome"/>
</dbReference>
<evidence type="ECO:0000313" key="2">
    <source>
        <dbReference type="EMBL" id="QXM07166.1"/>
    </source>
</evidence>
<accession>A0ABX8REI0</accession>
<dbReference type="PANTHER" id="PTHR32097">
    <property type="entry name" value="CAMP-BINDING PROTEIN 1-RELATED"/>
    <property type="match status" value="1"/>
</dbReference>
<dbReference type="PANTHER" id="PTHR32097:SF15">
    <property type="entry name" value="STRESS RESPONSE PROTEIN SCP2"/>
    <property type="match status" value="1"/>
</dbReference>